<organism evidence="1 2">
    <name type="scientific">Leersia perrieri</name>
    <dbReference type="NCBI Taxonomy" id="77586"/>
    <lineage>
        <taxon>Eukaryota</taxon>
        <taxon>Viridiplantae</taxon>
        <taxon>Streptophyta</taxon>
        <taxon>Embryophyta</taxon>
        <taxon>Tracheophyta</taxon>
        <taxon>Spermatophyta</taxon>
        <taxon>Magnoliopsida</taxon>
        <taxon>Liliopsida</taxon>
        <taxon>Poales</taxon>
        <taxon>Poaceae</taxon>
        <taxon>BOP clade</taxon>
        <taxon>Oryzoideae</taxon>
        <taxon>Oryzeae</taxon>
        <taxon>Oryzinae</taxon>
        <taxon>Leersia</taxon>
    </lineage>
</organism>
<dbReference type="AlphaFoldDB" id="A0A0D9V3Z5"/>
<dbReference type="EnsemblPlants" id="LPERR01G22280.1">
    <property type="protein sequence ID" value="LPERR01G22280.1"/>
    <property type="gene ID" value="LPERR01G22280"/>
</dbReference>
<reference evidence="1 2" key="1">
    <citation type="submission" date="2012-08" db="EMBL/GenBank/DDBJ databases">
        <title>Oryza genome evolution.</title>
        <authorList>
            <person name="Wing R.A."/>
        </authorList>
    </citation>
    <scope>NUCLEOTIDE SEQUENCE</scope>
</reference>
<proteinExistence type="predicted"/>
<dbReference type="Proteomes" id="UP000032180">
    <property type="component" value="Chromosome 1"/>
</dbReference>
<accession>A0A0D9V3Z5</accession>
<reference evidence="2" key="2">
    <citation type="submission" date="2013-12" db="EMBL/GenBank/DDBJ databases">
        <authorList>
            <person name="Yu Y."/>
            <person name="Lee S."/>
            <person name="de Baynast K."/>
            <person name="Wissotski M."/>
            <person name="Liu L."/>
            <person name="Talag J."/>
            <person name="Goicoechea J."/>
            <person name="Angelova A."/>
            <person name="Jetty R."/>
            <person name="Kudrna D."/>
            <person name="Golser W."/>
            <person name="Rivera L."/>
            <person name="Zhang J."/>
            <person name="Wing R."/>
        </authorList>
    </citation>
    <scope>NUCLEOTIDE SEQUENCE</scope>
</reference>
<sequence length="147" mass="16365">MARSLSLWPKPEPPWLMLPAAGGGDVHPPTSGHRGIFLLLRWSMPLNHPACPRHPKPCLHRLTANGWLVTADGECGLHLLNPISSAQHSLPSITTTGYFDVLRELMIAPFEKSYWPEGHPEFANWQPVTEMPAKEIQSSRLLKAIPL</sequence>
<evidence type="ECO:0000313" key="1">
    <source>
        <dbReference type="EnsemblPlants" id="LPERR01G22280.1"/>
    </source>
</evidence>
<name>A0A0D9V3Z5_9ORYZ</name>
<reference evidence="1" key="3">
    <citation type="submission" date="2015-04" db="UniProtKB">
        <authorList>
            <consortium name="EnsemblPlants"/>
        </authorList>
    </citation>
    <scope>IDENTIFICATION</scope>
</reference>
<dbReference type="Gramene" id="LPERR01G22280.1">
    <property type="protein sequence ID" value="LPERR01G22280.1"/>
    <property type="gene ID" value="LPERR01G22280"/>
</dbReference>
<dbReference type="HOGENOM" id="CLU_1770721_0_0_1"/>
<protein>
    <submittedName>
        <fullName evidence="1">Uncharacterized protein</fullName>
    </submittedName>
</protein>
<keyword evidence="2" id="KW-1185">Reference proteome</keyword>
<evidence type="ECO:0000313" key="2">
    <source>
        <dbReference type="Proteomes" id="UP000032180"/>
    </source>
</evidence>
<dbReference type="STRING" id="77586.A0A0D9V3Z5"/>